<evidence type="ECO:0000256" key="1">
    <source>
        <dbReference type="SAM" id="MobiDB-lite"/>
    </source>
</evidence>
<dbReference type="OrthoDB" id="692473at2759"/>
<reference evidence="2" key="1">
    <citation type="submission" date="2020-07" db="EMBL/GenBank/DDBJ databases">
        <title>Genome sequence and genetic diversity analysis of an under-domesticated orphan crop, white fonio (Digitaria exilis).</title>
        <authorList>
            <person name="Bennetzen J.L."/>
            <person name="Chen S."/>
            <person name="Ma X."/>
            <person name="Wang X."/>
            <person name="Yssel A.E.J."/>
            <person name="Chaluvadi S.R."/>
            <person name="Johnson M."/>
            <person name="Gangashetty P."/>
            <person name="Hamidou F."/>
            <person name="Sanogo M.D."/>
            <person name="Zwaenepoel A."/>
            <person name="Wallace J."/>
            <person name="Van De Peer Y."/>
            <person name="Van Deynze A."/>
        </authorList>
    </citation>
    <scope>NUCLEOTIDE SEQUENCE</scope>
    <source>
        <tissue evidence="2">Leaves</tissue>
    </source>
</reference>
<dbReference type="AlphaFoldDB" id="A0A835C7U5"/>
<name>A0A835C7U5_9POAL</name>
<dbReference type="EMBL" id="JACEFO010001669">
    <property type="protein sequence ID" value="KAF8722868.1"/>
    <property type="molecule type" value="Genomic_DNA"/>
</dbReference>
<keyword evidence="3" id="KW-1185">Reference proteome</keyword>
<feature type="region of interest" description="Disordered" evidence="1">
    <location>
        <begin position="87"/>
        <end position="109"/>
    </location>
</feature>
<organism evidence="2 3">
    <name type="scientific">Digitaria exilis</name>
    <dbReference type="NCBI Taxonomy" id="1010633"/>
    <lineage>
        <taxon>Eukaryota</taxon>
        <taxon>Viridiplantae</taxon>
        <taxon>Streptophyta</taxon>
        <taxon>Embryophyta</taxon>
        <taxon>Tracheophyta</taxon>
        <taxon>Spermatophyta</taxon>
        <taxon>Magnoliopsida</taxon>
        <taxon>Liliopsida</taxon>
        <taxon>Poales</taxon>
        <taxon>Poaceae</taxon>
        <taxon>PACMAD clade</taxon>
        <taxon>Panicoideae</taxon>
        <taxon>Panicodae</taxon>
        <taxon>Paniceae</taxon>
        <taxon>Anthephorinae</taxon>
        <taxon>Digitaria</taxon>
    </lineage>
</organism>
<dbReference type="PANTHER" id="PTHR33881:SF14">
    <property type="entry name" value="EGF-LIKE DOMAIN-CONTAINING PROTEIN"/>
    <property type="match status" value="1"/>
</dbReference>
<accession>A0A835C7U5</accession>
<evidence type="ECO:0008006" key="4">
    <source>
        <dbReference type="Google" id="ProtNLM"/>
    </source>
</evidence>
<dbReference type="PANTHER" id="PTHR33881">
    <property type="entry name" value="NEUROGENIC LOCUS NOTCH-LIKE PROTEIN"/>
    <property type="match status" value="1"/>
</dbReference>
<gene>
    <name evidence="2" type="ORF">HU200_022001</name>
</gene>
<evidence type="ECO:0000313" key="3">
    <source>
        <dbReference type="Proteomes" id="UP000636709"/>
    </source>
</evidence>
<protein>
    <recommendedName>
        <fullName evidence="4">EGF-like domain-containing protein</fullName>
    </recommendedName>
</protein>
<dbReference type="Proteomes" id="UP000636709">
    <property type="component" value="Unassembled WGS sequence"/>
</dbReference>
<evidence type="ECO:0000313" key="2">
    <source>
        <dbReference type="EMBL" id="KAF8722868.1"/>
    </source>
</evidence>
<sequence>MMYEYAGGASVCDTANCGKGICTEVPLLPPNYECHCDPGWSHALNIFPFSPCIIPNCNPTLLLILSSTRFFGSDCYALGLGTAPPSPAPCGHHGSPEPTTPPSGTNGNGTTTNSLGSALIFFFHVFHLVVAQPPIAAAGHGCDASGRMIMLEHVTKWGRYLGSFL</sequence>
<proteinExistence type="predicted"/>
<comment type="caution">
    <text evidence="2">The sequence shown here is derived from an EMBL/GenBank/DDBJ whole genome shotgun (WGS) entry which is preliminary data.</text>
</comment>